<accession>A0A133V3E2</accession>
<keyword evidence="1" id="KW-0812">Transmembrane</keyword>
<evidence type="ECO:0000256" key="1">
    <source>
        <dbReference type="SAM" id="Phobius"/>
    </source>
</evidence>
<proteinExistence type="predicted"/>
<comment type="caution">
    <text evidence="2">The sequence shown here is derived from an EMBL/GenBank/DDBJ whole genome shotgun (WGS) entry which is preliminary data.</text>
</comment>
<protein>
    <submittedName>
        <fullName evidence="2">Uncharacterized protein</fullName>
    </submittedName>
</protein>
<organism evidence="2 3">
    <name type="scientific">candidate division MSBL1 archaeon SCGC-AAA259O05</name>
    <dbReference type="NCBI Taxonomy" id="1698271"/>
    <lineage>
        <taxon>Archaea</taxon>
        <taxon>Methanobacteriati</taxon>
        <taxon>Methanobacteriota</taxon>
        <taxon>candidate division MSBL1</taxon>
    </lineage>
</organism>
<feature type="transmembrane region" description="Helical" evidence="1">
    <location>
        <begin position="7"/>
        <end position="36"/>
    </location>
</feature>
<dbReference type="Proteomes" id="UP000070344">
    <property type="component" value="Unassembled WGS sequence"/>
</dbReference>
<keyword evidence="3" id="KW-1185">Reference proteome</keyword>
<dbReference type="EMBL" id="LHXV01000037">
    <property type="protein sequence ID" value="KXB00926.1"/>
    <property type="molecule type" value="Genomic_DNA"/>
</dbReference>
<evidence type="ECO:0000313" key="3">
    <source>
        <dbReference type="Proteomes" id="UP000070344"/>
    </source>
</evidence>
<dbReference type="AlphaFoldDB" id="A0A133V3E2"/>
<name>A0A133V3E2_9EURY</name>
<evidence type="ECO:0000313" key="2">
    <source>
        <dbReference type="EMBL" id="KXB00926.1"/>
    </source>
</evidence>
<sequence>MQSEGKYVVLVVGFLIRLAITLGIGGLIALIIWLVWGSISPTGAILSGVVAYLLTKGWWDAFEEDIRKEFSD</sequence>
<gene>
    <name evidence="2" type="ORF">AKJ41_03480</name>
</gene>
<feature type="transmembrane region" description="Helical" evidence="1">
    <location>
        <begin position="42"/>
        <end position="59"/>
    </location>
</feature>
<keyword evidence="1" id="KW-1133">Transmembrane helix</keyword>
<keyword evidence="1" id="KW-0472">Membrane</keyword>
<reference evidence="2 3" key="1">
    <citation type="journal article" date="2016" name="Sci. Rep.">
        <title>Metabolic traits of an uncultured archaeal lineage -MSBL1- from brine pools of the Red Sea.</title>
        <authorList>
            <person name="Mwirichia R."/>
            <person name="Alam I."/>
            <person name="Rashid M."/>
            <person name="Vinu M."/>
            <person name="Ba-Alawi W."/>
            <person name="Anthony Kamau A."/>
            <person name="Kamanda Ngugi D."/>
            <person name="Goker M."/>
            <person name="Klenk H.P."/>
            <person name="Bajic V."/>
            <person name="Stingl U."/>
        </authorList>
    </citation>
    <scope>NUCLEOTIDE SEQUENCE [LARGE SCALE GENOMIC DNA]</scope>
    <source>
        <strain evidence="2">SCGC-AAA259O05</strain>
    </source>
</reference>